<feature type="domain" description="RRM" evidence="9">
    <location>
        <begin position="99"/>
        <end position="176"/>
    </location>
</feature>
<feature type="region of interest" description="Disordered" evidence="8">
    <location>
        <begin position="182"/>
        <end position="324"/>
    </location>
</feature>
<keyword evidence="4 7" id="KW-0694">RNA-binding</keyword>
<dbReference type="GO" id="GO:0005685">
    <property type="term" value="C:U1 snRNP"/>
    <property type="evidence" value="ECO:0007669"/>
    <property type="project" value="TreeGrafter"/>
</dbReference>
<dbReference type="GO" id="GO:0030619">
    <property type="term" value="F:U1 snRNA binding"/>
    <property type="evidence" value="ECO:0007669"/>
    <property type="project" value="InterPro"/>
</dbReference>
<evidence type="ECO:0000256" key="4">
    <source>
        <dbReference type="ARBA" id="ARBA00022884"/>
    </source>
</evidence>
<keyword evidence="11" id="KW-1185">Reference proteome</keyword>
<dbReference type="GO" id="GO:0016607">
    <property type="term" value="C:nuclear speck"/>
    <property type="evidence" value="ECO:0007669"/>
    <property type="project" value="UniProtKB-SubCell"/>
</dbReference>
<dbReference type="Gene3D" id="3.30.70.330">
    <property type="match status" value="1"/>
</dbReference>
<dbReference type="SMART" id="SM00360">
    <property type="entry name" value="RRM"/>
    <property type="match status" value="1"/>
</dbReference>
<feature type="compositionally biased region" description="Low complexity" evidence="8">
    <location>
        <begin position="315"/>
        <end position="324"/>
    </location>
</feature>
<protein>
    <recommendedName>
        <fullName evidence="3">U1 small nuclear ribonucleoprotein 70 kDa</fullName>
    </recommendedName>
</protein>
<reference evidence="10 11" key="1">
    <citation type="submission" date="2016-07" db="EMBL/GenBank/DDBJ databases">
        <title>Pervasive Adenine N6-methylation of Active Genes in Fungi.</title>
        <authorList>
            <consortium name="DOE Joint Genome Institute"/>
            <person name="Mondo S.J."/>
            <person name="Dannebaum R.O."/>
            <person name="Kuo R.C."/>
            <person name="Labutti K."/>
            <person name="Haridas S."/>
            <person name="Kuo A."/>
            <person name="Salamov A."/>
            <person name="Ahrendt S.R."/>
            <person name="Lipzen A."/>
            <person name="Sullivan W."/>
            <person name="Andreopoulos W.B."/>
            <person name="Clum A."/>
            <person name="Lindquist E."/>
            <person name="Daum C."/>
            <person name="Ramamoorthy G.K."/>
            <person name="Gryganskyi A."/>
            <person name="Culley D."/>
            <person name="Magnuson J.K."/>
            <person name="James T.Y."/>
            <person name="O'Malley M.A."/>
            <person name="Stajich J.E."/>
            <person name="Spatafora J.W."/>
            <person name="Visel A."/>
            <person name="Grigoriev I.V."/>
        </authorList>
    </citation>
    <scope>NUCLEOTIDE SEQUENCE [LARGE SCALE GENOMIC DNA]</scope>
    <source>
        <strain evidence="10 11">ATCC 12442</strain>
    </source>
</reference>
<dbReference type="PANTHER" id="PTHR13952:SF5">
    <property type="entry name" value="U1 SMALL NUCLEAR RIBONUCLEOPROTEIN 70 KDA"/>
    <property type="match status" value="1"/>
</dbReference>
<dbReference type="Pfam" id="PF12220">
    <property type="entry name" value="U1snRNP70_N"/>
    <property type="match status" value="1"/>
</dbReference>
<comment type="subcellular location">
    <subcellularLocation>
        <location evidence="1">Nucleus speckle</location>
    </subcellularLocation>
    <subcellularLocation>
        <location evidence="2">Nucleus</location>
        <location evidence="2">Nucleoplasm</location>
    </subcellularLocation>
</comment>
<dbReference type="GO" id="GO:0000398">
    <property type="term" value="P:mRNA splicing, via spliceosome"/>
    <property type="evidence" value="ECO:0007669"/>
    <property type="project" value="TreeGrafter"/>
</dbReference>
<dbReference type="PROSITE" id="PS50102">
    <property type="entry name" value="RRM"/>
    <property type="match status" value="1"/>
</dbReference>
<dbReference type="GO" id="GO:0003729">
    <property type="term" value="F:mRNA binding"/>
    <property type="evidence" value="ECO:0007669"/>
    <property type="project" value="TreeGrafter"/>
</dbReference>
<dbReference type="InterPro" id="IPR022023">
    <property type="entry name" value="U1snRNP70_N"/>
</dbReference>
<dbReference type="InterPro" id="IPR034143">
    <property type="entry name" value="snRNP70_RRM"/>
</dbReference>
<dbReference type="AlphaFoldDB" id="A0A1Y1W994"/>
<evidence type="ECO:0000259" key="9">
    <source>
        <dbReference type="PROSITE" id="PS50102"/>
    </source>
</evidence>
<dbReference type="GO" id="GO:0071004">
    <property type="term" value="C:U2-type prespliceosome"/>
    <property type="evidence" value="ECO:0007669"/>
    <property type="project" value="TreeGrafter"/>
</dbReference>
<feature type="compositionally biased region" description="Basic and acidic residues" evidence="8">
    <location>
        <begin position="197"/>
        <end position="208"/>
    </location>
</feature>
<feature type="compositionally biased region" description="Basic and acidic residues" evidence="8">
    <location>
        <begin position="253"/>
        <end position="297"/>
    </location>
</feature>
<dbReference type="InterPro" id="IPR000504">
    <property type="entry name" value="RRM_dom"/>
</dbReference>
<keyword evidence="6" id="KW-0687">Ribonucleoprotein</keyword>
<evidence type="ECO:0000313" key="11">
    <source>
        <dbReference type="Proteomes" id="UP000193922"/>
    </source>
</evidence>
<feature type="compositionally biased region" description="Gly residues" evidence="8">
    <location>
        <begin position="187"/>
        <end position="196"/>
    </location>
</feature>
<dbReference type="InterPro" id="IPR012677">
    <property type="entry name" value="Nucleotide-bd_a/b_plait_sf"/>
</dbReference>
<feature type="compositionally biased region" description="Basic and acidic residues" evidence="8">
    <location>
        <begin position="216"/>
        <end position="240"/>
    </location>
</feature>
<dbReference type="GO" id="GO:0071011">
    <property type="term" value="C:precatalytic spliceosome"/>
    <property type="evidence" value="ECO:0007669"/>
    <property type="project" value="TreeGrafter"/>
</dbReference>
<name>A0A1Y1W994_9FUNG</name>
<evidence type="ECO:0000256" key="1">
    <source>
        <dbReference type="ARBA" id="ARBA00004324"/>
    </source>
</evidence>
<dbReference type="STRING" id="61395.A0A1Y1W994"/>
<feature type="region of interest" description="Disordered" evidence="8">
    <location>
        <begin position="1"/>
        <end position="38"/>
    </location>
</feature>
<evidence type="ECO:0000256" key="8">
    <source>
        <dbReference type="SAM" id="MobiDB-lite"/>
    </source>
</evidence>
<organism evidence="10 11">
    <name type="scientific">Linderina pennispora</name>
    <dbReference type="NCBI Taxonomy" id="61395"/>
    <lineage>
        <taxon>Eukaryota</taxon>
        <taxon>Fungi</taxon>
        <taxon>Fungi incertae sedis</taxon>
        <taxon>Zoopagomycota</taxon>
        <taxon>Kickxellomycotina</taxon>
        <taxon>Kickxellomycetes</taxon>
        <taxon>Kickxellales</taxon>
        <taxon>Kickxellaceae</taxon>
        <taxon>Linderina</taxon>
    </lineage>
</organism>
<dbReference type="RefSeq" id="XP_040743745.1">
    <property type="nucleotide sequence ID" value="XM_040890341.1"/>
</dbReference>
<dbReference type="FunFam" id="3.30.70.330:FF:001585">
    <property type="entry name" value="U1 small nuclear ribonucleoprotein 70 kDa"/>
    <property type="match status" value="1"/>
</dbReference>
<comment type="caution">
    <text evidence="10">The sequence shown here is derived from an EMBL/GenBank/DDBJ whole genome shotgun (WGS) entry which is preliminary data.</text>
</comment>
<dbReference type="CDD" id="cd12236">
    <property type="entry name" value="RRM_snRNP70"/>
    <property type="match status" value="1"/>
</dbReference>
<dbReference type="SUPFAM" id="SSF54928">
    <property type="entry name" value="RNA-binding domain, RBD"/>
    <property type="match status" value="1"/>
</dbReference>
<proteinExistence type="predicted"/>
<dbReference type="Proteomes" id="UP000193922">
    <property type="component" value="Unassembled WGS sequence"/>
</dbReference>
<evidence type="ECO:0000256" key="5">
    <source>
        <dbReference type="ARBA" id="ARBA00023242"/>
    </source>
</evidence>
<accession>A0A1Y1W994</accession>
<evidence type="ECO:0000256" key="2">
    <source>
        <dbReference type="ARBA" id="ARBA00004642"/>
    </source>
</evidence>
<sequence length="324" mass="38236">MTSRLPPDLLQLFTPRPQLKHLEPLDRAPDDRPRPQITGLGAYMSELQHAPKFEYVETPQERKQRRKKERATQARETIARESIRWNPHLNVHATDDPYKTIIVARLNYDTTEDDLRKEFEPYGEIVSVRMVNDTEGNFRGYAFIEYKHEADMREAFNAADGMRILGRRIVVDVERGRTVKGWAPRRFGGGLGGTRVGGKDTNQKDPGRFDPAMPPEPERKYEPRNRDRLARTRDSADQYRGRAYQSSRSAGYEGRDRDRSRGRDYDRRDRGYDRDRERDRRRDSDRDRDRGRRESRYRSRSPASRSSRRDRSGDRGSSYHSRRY</sequence>
<dbReference type="InterPro" id="IPR051183">
    <property type="entry name" value="U1_U11-U12_snRNP_70-35kDa"/>
</dbReference>
<dbReference type="GeneID" id="63806989"/>
<dbReference type="Pfam" id="PF00076">
    <property type="entry name" value="RRM_1"/>
    <property type="match status" value="1"/>
</dbReference>
<dbReference type="PANTHER" id="PTHR13952">
    <property type="entry name" value="U1 SMALL NUCLEAR RIBONUCLEOPROTEIN 70 KD"/>
    <property type="match status" value="1"/>
</dbReference>
<dbReference type="OrthoDB" id="4207594at2759"/>
<evidence type="ECO:0000256" key="3">
    <source>
        <dbReference type="ARBA" id="ARBA00016996"/>
    </source>
</evidence>
<evidence type="ECO:0000256" key="7">
    <source>
        <dbReference type="PROSITE-ProRule" id="PRU00176"/>
    </source>
</evidence>
<dbReference type="InterPro" id="IPR035979">
    <property type="entry name" value="RBD_domain_sf"/>
</dbReference>
<evidence type="ECO:0000256" key="6">
    <source>
        <dbReference type="ARBA" id="ARBA00023274"/>
    </source>
</evidence>
<gene>
    <name evidence="10" type="ORF">DL89DRAFT_292774</name>
</gene>
<dbReference type="EMBL" id="MCFD01000006">
    <property type="protein sequence ID" value="ORX70107.1"/>
    <property type="molecule type" value="Genomic_DNA"/>
</dbReference>
<feature type="compositionally biased region" description="Basic and acidic residues" evidence="8">
    <location>
        <begin position="20"/>
        <end position="34"/>
    </location>
</feature>
<keyword evidence="5" id="KW-0539">Nucleus</keyword>
<evidence type="ECO:0000313" key="10">
    <source>
        <dbReference type="EMBL" id="ORX70107.1"/>
    </source>
</evidence>